<sequence>MTNGPPPSSAGPSQFPPKQRSHNASIKTYPDQYQQQQQPQIQSQISQHPPHPGHYPSNLNQNQQPWQQHQTTWQVPLAQQPQAYASRSQENFQYAPGYTLGHYAQPSASAQTSKNQNPPKGVQGVAAKEKRPASPPRPPSPPPLQFHQHWDAVIATFLTSLGMMQALRGFENDMLVINEEWEREKVPKAIGELMRDLMVRPASLGQPPNIDRQEQTLDERKLEYVHITKGIEPRTPTSINKSISSFLAQNRARNDASNRSEFLLSLAEKRAKLQPDTADVQMSDPPSCARTDARMIDRDVQMRYDIAKNEEGPLRRTVGKPPALADSKGEGKAEERHSGAGQVTSERHPALDERLTNAETHLAVRYVPSPPRSLLDRLRFLEDHIIHLEKEYPPWAALHFNQPHRGWPPPPRPTPIIVPSHLTSSAASLPAAAPLPTASQAGSSGAGNAKGKAKNPKSSLHRAVMERLEVQRARSDLAGRGGDGAG</sequence>
<evidence type="ECO:0000313" key="3">
    <source>
        <dbReference type="Proteomes" id="UP000076532"/>
    </source>
</evidence>
<accession>A0A166X648</accession>
<feature type="region of interest" description="Disordered" evidence="1">
    <location>
        <begin position="313"/>
        <end position="347"/>
    </location>
</feature>
<name>A0A166X648_9AGAM</name>
<dbReference type="EMBL" id="KV417480">
    <property type="protein sequence ID" value="KZP34459.1"/>
    <property type="molecule type" value="Genomic_DNA"/>
</dbReference>
<protein>
    <submittedName>
        <fullName evidence="2">Uncharacterized protein</fullName>
    </submittedName>
</protein>
<organism evidence="2 3">
    <name type="scientific">Athelia psychrophila</name>
    <dbReference type="NCBI Taxonomy" id="1759441"/>
    <lineage>
        <taxon>Eukaryota</taxon>
        <taxon>Fungi</taxon>
        <taxon>Dikarya</taxon>
        <taxon>Basidiomycota</taxon>
        <taxon>Agaricomycotina</taxon>
        <taxon>Agaricomycetes</taxon>
        <taxon>Agaricomycetidae</taxon>
        <taxon>Atheliales</taxon>
        <taxon>Atheliaceae</taxon>
        <taxon>Athelia</taxon>
    </lineage>
</organism>
<proteinExistence type="predicted"/>
<feature type="compositionally biased region" description="Low complexity" evidence="1">
    <location>
        <begin position="29"/>
        <end position="48"/>
    </location>
</feature>
<dbReference type="STRING" id="436010.A0A166X648"/>
<dbReference type="AlphaFoldDB" id="A0A166X648"/>
<feature type="compositionally biased region" description="Polar residues" evidence="1">
    <location>
        <begin position="106"/>
        <end position="118"/>
    </location>
</feature>
<feature type="compositionally biased region" description="Pro residues" evidence="1">
    <location>
        <begin position="133"/>
        <end position="144"/>
    </location>
</feature>
<keyword evidence="3" id="KW-1185">Reference proteome</keyword>
<evidence type="ECO:0000313" key="2">
    <source>
        <dbReference type="EMBL" id="KZP34459.1"/>
    </source>
</evidence>
<feature type="compositionally biased region" description="Low complexity" evidence="1">
    <location>
        <begin position="428"/>
        <end position="450"/>
    </location>
</feature>
<feature type="region of interest" description="Disordered" evidence="1">
    <location>
        <begin position="1"/>
        <end position="74"/>
    </location>
</feature>
<feature type="region of interest" description="Disordered" evidence="1">
    <location>
        <begin position="428"/>
        <end position="486"/>
    </location>
</feature>
<dbReference type="OrthoDB" id="5531344at2759"/>
<feature type="region of interest" description="Disordered" evidence="1">
    <location>
        <begin position="106"/>
        <end position="146"/>
    </location>
</feature>
<feature type="compositionally biased region" description="Low complexity" evidence="1">
    <location>
        <begin position="60"/>
        <end position="74"/>
    </location>
</feature>
<reference evidence="2 3" key="1">
    <citation type="journal article" date="2016" name="Mol. Biol. Evol.">
        <title>Comparative Genomics of Early-Diverging Mushroom-Forming Fungi Provides Insights into the Origins of Lignocellulose Decay Capabilities.</title>
        <authorList>
            <person name="Nagy L.G."/>
            <person name="Riley R."/>
            <person name="Tritt A."/>
            <person name="Adam C."/>
            <person name="Daum C."/>
            <person name="Floudas D."/>
            <person name="Sun H."/>
            <person name="Yadav J.S."/>
            <person name="Pangilinan J."/>
            <person name="Larsson K.H."/>
            <person name="Matsuura K."/>
            <person name="Barry K."/>
            <person name="Labutti K."/>
            <person name="Kuo R."/>
            <person name="Ohm R.A."/>
            <person name="Bhattacharya S.S."/>
            <person name="Shirouzu T."/>
            <person name="Yoshinaga Y."/>
            <person name="Martin F.M."/>
            <person name="Grigoriev I.V."/>
            <person name="Hibbett D.S."/>
        </authorList>
    </citation>
    <scope>NUCLEOTIDE SEQUENCE [LARGE SCALE GENOMIC DNA]</scope>
    <source>
        <strain evidence="2 3">CBS 109695</strain>
    </source>
</reference>
<dbReference type="Proteomes" id="UP000076532">
    <property type="component" value="Unassembled WGS sequence"/>
</dbReference>
<evidence type="ECO:0000256" key="1">
    <source>
        <dbReference type="SAM" id="MobiDB-lite"/>
    </source>
</evidence>
<feature type="compositionally biased region" description="Basic and acidic residues" evidence="1">
    <location>
        <begin position="463"/>
        <end position="477"/>
    </location>
</feature>
<gene>
    <name evidence="2" type="ORF">FIBSPDRAFT_809740</name>
</gene>
<feature type="compositionally biased region" description="Basic and acidic residues" evidence="1">
    <location>
        <begin position="327"/>
        <end position="338"/>
    </location>
</feature>